<dbReference type="Proteomes" id="UP000198640">
    <property type="component" value="Unassembled WGS sequence"/>
</dbReference>
<dbReference type="UniPathway" id="UPA00253">
    <property type="reaction ID" value="UER00331"/>
</dbReference>
<feature type="domain" description="Quinolinate phosphoribosyl transferase C-terminal" evidence="13">
    <location>
        <begin position="109"/>
        <end position="278"/>
    </location>
</feature>
<dbReference type="InterPro" id="IPR013785">
    <property type="entry name" value="Aldolase_TIM"/>
</dbReference>
<evidence type="ECO:0000256" key="8">
    <source>
        <dbReference type="ARBA" id="ARBA00022679"/>
    </source>
</evidence>
<evidence type="ECO:0000256" key="6">
    <source>
        <dbReference type="ARBA" id="ARBA00022642"/>
    </source>
</evidence>
<sequence>MLDIEAIRDQVRQALSEDIGSGDLTATLVPDEEQLSARVMTREAIVVCGTAWFEACFRQLAKSITIDWQVEDGQTVSAGQTLCVLQGEAKSLLTAERTALNFLQLLSAVATRTRRFVEAVEGTGVNIVDTRKTIPGLRLAQKYAVRCGGGVNHRIGLYDGILIKENHIIAAGGIAAVLQKARASAPAHVFVQIEVETLDELALALHAGASMILLDNFDLAGLRDAVALNQRIANKSALLEASGNITLETVRAVAETGVDRISIGSLTKDLQAVDLSMRFFDSPVPRSLG</sequence>
<dbReference type="GO" id="GO:0004514">
    <property type="term" value="F:nicotinate-nucleotide diphosphorylase (carboxylating) activity"/>
    <property type="evidence" value="ECO:0007669"/>
    <property type="project" value="UniProtKB-EC"/>
</dbReference>
<dbReference type="PIRSF" id="PIRSF006250">
    <property type="entry name" value="NadC_ModD"/>
    <property type="match status" value="1"/>
</dbReference>
<comment type="pathway">
    <text evidence="2">Cofactor biosynthesis; NAD(+) biosynthesis; nicotinate D-ribonucleotide from quinolinate: step 1/1.</text>
</comment>
<dbReference type="RefSeq" id="WP_090414481.1">
    <property type="nucleotide sequence ID" value="NZ_FNOY01000036.1"/>
</dbReference>
<dbReference type="GO" id="GO:0009435">
    <property type="term" value="P:NAD+ biosynthetic process"/>
    <property type="evidence" value="ECO:0007669"/>
    <property type="project" value="UniProtKB-UniPathway"/>
</dbReference>
<accession>A0A1H3JXZ3</accession>
<dbReference type="CDD" id="cd01572">
    <property type="entry name" value="QPRTase"/>
    <property type="match status" value="1"/>
</dbReference>
<evidence type="ECO:0000256" key="5">
    <source>
        <dbReference type="ARBA" id="ARBA00011944"/>
    </source>
</evidence>
<proteinExistence type="inferred from homology"/>
<keyword evidence="7 12" id="KW-0328">Glycosyltransferase</keyword>
<comment type="subunit">
    <text evidence="4">Hexamer formed by 3 homodimers.</text>
</comment>
<dbReference type="Gene3D" id="3.90.1170.20">
    <property type="entry name" value="Quinolinate phosphoribosyl transferase, N-terminal domain"/>
    <property type="match status" value="1"/>
</dbReference>
<evidence type="ECO:0000256" key="9">
    <source>
        <dbReference type="ARBA" id="ARBA00033102"/>
    </source>
</evidence>
<dbReference type="SUPFAM" id="SSF54675">
    <property type="entry name" value="Nicotinate/Quinolinate PRTase N-terminal domain-like"/>
    <property type="match status" value="1"/>
</dbReference>
<dbReference type="FunFam" id="3.90.1170.20:FF:000001">
    <property type="entry name" value="Nicotinate-nucleotide diphosphorylase (Carboxylating)"/>
    <property type="match status" value="1"/>
</dbReference>
<keyword evidence="6" id="KW-0662">Pyridine nucleotide biosynthesis</keyword>
<evidence type="ECO:0000256" key="3">
    <source>
        <dbReference type="ARBA" id="ARBA00009400"/>
    </source>
</evidence>
<evidence type="ECO:0000256" key="7">
    <source>
        <dbReference type="ARBA" id="ARBA00022676"/>
    </source>
</evidence>
<dbReference type="InterPro" id="IPR004393">
    <property type="entry name" value="NadC"/>
</dbReference>
<dbReference type="Pfam" id="PF02749">
    <property type="entry name" value="QRPTase_N"/>
    <property type="match status" value="1"/>
</dbReference>
<dbReference type="GO" id="GO:0034213">
    <property type="term" value="P:quinolinate catabolic process"/>
    <property type="evidence" value="ECO:0007669"/>
    <property type="project" value="TreeGrafter"/>
</dbReference>
<evidence type="ECO:0000313" key="15">
    <source>
        <dbReference type="EMBL" id="SDY44823.1"/>
    </source>
</evidence>
<evidence type="ECO:0000256" key="1">
    <source>
        <dbReference type="ARBA" id="ARBA00003237"/>
    </source>
</evidence>
<dbReference type="AlphaFoldDB" id="A0A1H3JXZ3"/>
<organism evidence="15 16">
    <name type="scientific">Nitrosomonas halophila</name>
    <dbReference type="NCBI Taxonomy" id="44576"/>
    <lineage>
        <taxon>Bacteria</taxon>
        <taxon>Pseudomonadati</taxon>
        <taxon>Pseudomonadota</taxon>
        <taxon>Betaproteobacteria</taxon>
        <taxon>Nitrosomonadales</taxon>
        <taxon>Nitrosomonadaceae</taxon>
        <taxon>Nitrosomonas</taxon>
    </lineage>
</organism>
<keyword evidence="8 12" id="KW-0808">Transferase</keyword>
<keyword evidence="16" id="KW-1185">Reference proteome</keyword>
<dbReference type="InterPro" id="IPR036068">
    <property type="entry name" value="Nicotinate_pribotase-like_C"/>
</dbReference>
<dbReference type="InterPro" id="IPR037128">
    <property type="entry name" value="Quinolinate_PRibosylTase_N_sf"/>
</dbReference>
<name>A0A1H3JXZ3_9PROT</name>
<evidence type="ECO:0000259" key="14">
    <source>
        <dbReference type="Pfam" id="PF02749"/>
    </source>
</evidence>
<dbReference type="Pfam" id="PF01729">
    <property type="entry name" value="QRPTase_C"/>
    <property type="match status" value="1"/>
</dbReference>
<dbReference type="PANTHER" id="PTHR32179">
    <property type="entry name" value="NICOTINATE-NUCLEOTIDE PYROPHOSPHORYLASE [CARBOXYLATING]"/>
    <property type="match status" value="1"/>
</dbReference>
<evidence type="ECO:0000256" key="11">
    <source>
        <dbReference type="ARBA" id="ARBA00069173"/>
    </source>
</evidence>
<protein>
    <recommendedName>
        <fullName evidence="11">Probable nicotinate-nucleotide pyrophosphorylase [carboxylating]</fullName>
        <ecNumber evidence="5">2.4.2.19</ecNumber>
    </recommendedName>
    <alternativeName>
        <fullName evidence="9">Quinolinate phosphoribosyltransferase [decarboxylating]</fullName>
    </alternativeName>
</protein>
<dbReference type="FunFam" id="3.20.20.70:FF:000030">
    <property type="entry name" value="Nicotinate-nucleotide pyrophosphorylase, carboxylating"/>
    <property type="match status" value="1"/>
</dbReference>
<evidence type="ECO:0000259" key="13">
    <source>
        <dbReference type="Pfam" id="PF01729"/>
    </source>
</evidence>
<dbReference type="SUPFAM" id="SSF51690">
    <property type="entry name" value="Nicotinate/Quinolinate PRTase C-terminal domain-like"/>
    <property type="match status" value="1"/>
</dbReference>
<evidence type="ECO:0000256" key="2">
    <source>
        <dbReference type="ARBA" id="ARBA00004893"/>
    </source>
</evidence>
<evidence type="ECO:0000313" key="16">
    <source>
        <dbReference type="Proteomes" id="UP000198640"/>
    </source>
</evidence>
<comment type="function">
    <text evidence="1">Involved in the catabolism of quinolinic acid (QA).</text>
</comment>
<dbReference type="Gene3D" id="3.20.20.70">
    <property type="entry name" value="Aldolase class I"/>
    <property type="match status" value="1"/>
</dbReference>
<evidence type="ECO:0000256" key="4">
    <source>
        <dbReference type="ARBA" id="ARBA00011218"/>
    </source>
</evidence>
<reference evidence="15 16" key="1">
    <citation type="submission" date="2016-10" db="EMBL/GenBank/DDBJ databases">
        <authorList>
            <person name="de Groot N.N."/>
        </authorList>
    </citation>
    <scope>NUCLEOTIDE SEQUENCE [LARGE SCALE GENOMIC DNA]</scope>
    <source>
        <strain evidence="15 16">Nm1</strain>
    </source>
</reference>
<dbReference type="EC" id="2.4.2.19" evidence="5"/>
<dbReference type="GO" id="GO:0005737">
    <property type="term" value="C:cytoplasm"/>
    <property type="evidence" value="ECO:0007669"/>
    <property type="project" value="TreeGrafter"/>
</dbReference>
<dbReference type="PANTHER" id="PTHR32179:SF3">
    <property type="entry name" value="NICOTINATE-NUCLEOTIDE PYROPHOSPHORYLASE [CARBOXYLATING]"/>
    <property type="match status" value="1"/>
</dbReference>
<dbReference type="STRING" id="44576.SAMN05421881_103618"/>
<comment type="catalytic activity">
    <reaction evidence="10">
        <text>nicotinate beta-D-ribonucleotide + CO2 + diphosphate = quinolinate + 5-phospho-alpha-D-ribose 1-diphosphate + 2 H(+)</text>
        <dbReference type="Rhea" id="RHEA:12733"/>
        <dbReference type="ChEBI" id="CHEBI:15378"/>
        <dbReference type="ChEBI" id="CHEBI:16526"/>
        <dbReference type="ChEBI" id="CHEBI:29959"/>
        <dbReference type="ChEBI" id="CHEBI:33019"/>
        <dbReference type="ChEBI" id="CHEBI:57502"/>
        <dbReference type="ChEBI" id="CHEBI:58017"/>
        <dbReference type="EC" id="2.4.2.19"/>
    </reaction>
</comment>
<dbReference type="InterPro" id="IPR002638">
    <property type="entry name" value="Quinolinate_PRibosylTrfase_C"/>
</dbReference>
<evidence type="ECO:0000256" key="10">
    <source>
        <dbReference type="ARBA" id="ARBA00047445"/>
    </source>
</evidence>
<dbReference type="InterPro" id="IPR022412">
    <property type="entry name" value="Quinolinate_PRibosylTrfase_N"/>
</dbReference>
<feature type="domain" description="Quinolinate phosphoribosyl transferase N-terminal" evidence="14">
    <location>
        <begin position="23"/>
        <end position="107"/>
    </location>
</feature>
<dbReference type="OrthoDB" id="9782546at2"/>
<comment type="similarity">
    <text evidence="3 12">Belongs to the NadC/ModD family.</text>
</comment>
<dbReference type="EMBL" id="FNOY01000036">
    <property type="protein sequence ID" value="SDY44823.1"/>
    <property type="molecule type" value="Genomic_DNA"/>
</dbReference>
<gene>
    <name evidence="15" type="ORF">SAMN05421881_103618</name>
</gene>
<dbReference type="InterPro" id="IPR027277">
    <property type="entry name" value="NadC/ModD"/>
</dbReference>
<dbReference type="NCBIfam" id="TIGR00078">
    <property type="entry name" value="nadC"/>
    <property type="match status" value="1"/>
</dbReference>
<evidence type="ECO:0000256" key="12">
    <source>
        <dbReference type="PIRNR" id="PIRNR006250"/>
    </source>
</evidence>